<evidence type="ECO:0000256" key="8">
    <source>
        <dbReference type="ARBA" id="ARBA00022989"/>
    </source>
</evidence>
<organism evidence="13 14">
    <name type="scientific">Amphibalanus amphitrite</name>
    <name type="common">Striped barnacle</name>
    <name type="synonym">Balanus amphitrite</name>
    <dbReference type="NCBI Taxonomy" id="1232801"/>
    <lineage>
        <taxon>Eukaryota</taxon>
        <taxon>Metazoa</taxon>
        <taxon>Ecdysozoa</taxon>
        <taxon>Arthropoda</taxon>
        <taxon>Crustacea</taxon>
        <taxon>Multicrustacea</taxon>
        <taxon>Cirripedia</taxon>
        <taxon>Thoracica</taxon>
        <taxon>Thoracicalcarea</taxon>
        <taxon>Balanomorpha</taxon>
        <taxon>Balanoidea</taxon>
        <taxon>Balanidae</taxon>
        <taxon>Amphibalaninae</taxon>
        <taxon>Amphibalanus</taxon>
    </lineage>
</organism>
<evidence type="ECO:0000256" key="9">
    <source>
        <dbReference type="ARBA" id="ARBA00023065"/>
    </source>
</evidence>
<accession>A0A6A4W3P4</accession>
<evidence type="ECO:0000256" key="5">
    <source>
        <dbReference type="ARBA" id="ARBA00022692"/>
    </source>
</evidence>
<dbReference type="PANTHER" id="PTHR11893:SF37">
    <property type="entry name" value="INNEXIN INX3"/>
    <property type="match status" value="1"/>
</dbReference>
<dbReference type="PROSITE" id="PS51013">
    <property type="entry name" value="PANNEXIN"/>
    <property type="match status" value="1"/>
</dbReference>
<evidence type="ECO:0000313" key="13">
    <source>
        <dbReference type="EMBL" id="KAF0297612.1"/>
    </source>
</evidence>
<feature type="transmembrane region" description="Helical" evidence="12">
    <location>
        <begin position="113"/>
        <end position="135"/>
    </location>
</feature>
<evidence type="ECO:0000256" key="12">
    <source>
        <dbReference type="RuleBase" id="RU010713"/>
    </source>
</evidence>
<feature type="transmembrane region" description="Helical" evidence="12">
    <location>
        <begin position="277"/>
        <end position="296"/>
    </location>
</feature>
<reference evidence="13 14" key="1">
    <citation type="submission" date="2019-07" db="EMBL/GenBank/DDBJ databases">
        <title>Draft genome assembly of a fouling barnacle, Amphibalanus amphitrite (Darwin, 1854): The first reference genome for Thecostraca.</title>
        <authorList>
            <person name="Kim W."/>
        </authorList>
    </citation>
    <scope>NUCLEOTIDE SEQUENCE [LARGE SCALE GENOMIC DNA]</scope>
    <source>
        <strain evidence="13">SNU_AA5</strain>
        <tissue evidence="13">Soma without cirri and trophi</tissue>
    </source>
</reference>
<feature type="transmembrane region" description="Helical" evidence="12">
    <location>
        <begin position="35"/>
        <end position="54"/>
    </location>
</feature>
<proteinExistence type="inferred from homology"/>
<evidence type="ECO:0000256" key="7">
    <source>
        <dbReference type="ARBA" id="ARBA00022949"/>
    </source>
</evidence>
<keyword evidence="11 12" id="KW-0407">Ion channel</keyword>
<keyword evidence="8 12" id="KW-1133">Transmembrane helix</keyword>
<dbReference type="AlphaFoldDB" id="A0A6A4W3P4"/>
<keyword evidence="3 12" id="KW-0813">Transport</keyword>
<evidence type="ECO:0000256" key="11">
    <source>
        <dbReference type="ARBA" id="ARBA00023303"/>
    </source>
</evidence>
<keyword evidence="10 12" id="KW-0472">Membrane</keyword>
<dbReference type="EMBL" id="VIIS01001479">
    <property type="protein sequence ID" value="KAF0297612.1"/>
    <property type="molecule type" value="Genomic_DNA"/>
</dbReference>
<keyword evidence="14" id="KW-1185">Reference proteome</keyword>
<evidence type="ECO:0000256" key="1">
    <source>
        <dbReference type="ARBA" id="ARBA00004610"/>
    </source>
</evidence>
<gene>
    <name evidence="13" type="primary">inx2_12</name>
    <name evidence="12" type="synonym">inx</name>
    <name evidence="13" type="ORF">FJT64_004962</name>
</gene>
<dbReference type="InterPro" id="IPR000990">
    <property type="entry name" value="Innexin"/>
</dbReference>
<dbReference type="GO" id="GO:0005243">
    <property type="term" value="F:gap junction channel activity"/>
    <property type="evidence" value="ECO:0007669"/>
    <property type="project" value="TreeGrafter"/>
</dbReference>
<evidence type="ECO:0000256" key="2">
    <source>
        <dbReference type="ARBA" id="ARBA00004651"/>
    </source>
</evidence>
<comment type="caution">
    <text evidence="12">Lacks conserved residue(s) required for the propagation of feature annotation.</text>
</comment>
<keyword evidence="9 12" id="KW-0406">Ion transport</keyword>
<name>A0A6A4W3P4_AMPAM</name>
<comment type="function">
    <text evidence="12">Structural component of the gap junctions.</text>
</comment>
<evidence type="ECO:0000256" key="3">
    <source>
        <dbReference type="ARBA" id="ARBA00022448"/>
    </source>
</evidence>
<dbReference type="PRINTS" id="PR01262">
    <property type="entry name" value="INNEXIN"/>
</dbReference>
<evidence type="ECO:0000256" key="6">
    <source>
        <dbReference type="ARBA" id="ARBA00022868"/>
    </source>
</evidence>
<dbReference type="Proteomes" id="UP000440578">
    <property type="component" value="Unassembled WGS sequence"/>
</dbReference>
<dbReference type="GO" id="GO:0005886">
    <property type="term" value="C:plasma membrane"/>
    <property type="evidence" value="ECO:0007669"/>
    <property type="project" value="UniProtKB-SubCell"/>
</dbReference>
<dbReference type="GO" id="GO:0034220">
    <property type="term" value="P:monoatomic ion transmembrane transport"/>
    <property type="evidence" value="ECO:0007669"/>
    <property type="project" value="UniProtKB-KW"/>
</dbReference>
<sequence length="333" mass="38105">MQGLLSPLAFHTNLFSARAKPCGDGLVFRLHYRVTFALLMACCLLVTATQYIGAPISCLSDDSLPQNVINTYCYIASTFTLPSSTALRHGWKAAQRRRVVPGSGPEERRYHNYYMWVPYMLFLQSVSFYLPHWIWKVAQTDKVRGILQGLNYVVVDDEQRRMKEALMVNYLVFHWGSHTAWAFKYVLCETLNLLNTVLQLVVTDSFLGGQFLGYGPRVVQYLRHGAEEDDDPMNQVFPRLTKCTFYRFGAGGSLERFDALCVLSINVVNDKIYLTVWFWYIVLIALGSLLFVYRLATVLSPKLRRRLLLARGSRYGADPAIDDVTRKCGYGDW</sequence>
<keyword evidence="6" id="KW-0303">Gap junction</keyword>
<keyword evidence="7" id="KW-0965">Cell junction</keyword>
<comment type="subcellular location">
    <subcellularLocation>
        <location evidence="1">Cell junction</location>
        <location evidence="1">Gap junction</location>
    </subcellularLocation>
    <subcellularLocation>
        <location evidence="2 12">Cell membrane</location>
        <topology evidence="2 12">Multi-pass membrane protein</topology>
    </subcellularLocation>
</comment>
<comment type="similarity">
    <text evidence="12">Belongs to the pannexin family.</text>
</comment>
<dbReference type="Pfam" id="PF00876">
    <property type="entry name" value="Innexin"/>
    <property type="match status" value="1"/>
</dbReference>
<comment type="caution">
    <text evidence="13">The sequence shown here is derived from an EMBL/GenBank/DDBJ whole genome shotgun (WGS) entry which is preliminary data.</text>
</comment>
<dbReference type="OrthoDB" id="5867527at2759"/>
<evidence type="ECO:0000256" key="10">
    <source>
        <dbReference type="ARBA" id="ARBA00023136"/>
    </source>
</evidence>
<dbReference type="PANTHER" id="PTHR11893">
    <property type="entry name" value="INNEXIN"/>
    <property type="match status" value="1"/>
</dbReference>
<keyword evidence="5 12" id="KW-0812">Transmembrane</keyword>
<evidence type="ECO:0000313" key="14">
    <source>
        <dbReference type="Proteomes" id="UP000440578"/>
    </source>
</evidence>
<protein>
    <recommendedName>
        <fullName evidence="12">Innexin</fullName>
    </recommendedName>
</protein>
<evidence type="ECO:0000256" key="4">
    <source>
        <dbReference type="ARBA" id="ARBA00022475"/>
    </source>
</evidence>
<dbReference type="GO" id="GO:0005921">
    <property type="term" value="C:gap junction"/>
    <property type="evidence" value="ECO:0007669"/>
    <property type="project" value="UniProtKB-SubCell"/>
</dbReference>
<keyword evidence="4" id="KW-1003">Cell membrane</keyword>
<dbReference type="GO" id="GO:0007602">
    <property type="term" value="P:phototransduction"/>
    <property type="evidence" value="ECO:0007669"/>
    <property type="project" value="TreeGrafter"/>
</dbReference>